<sequence>MPKTKKPSTTQLLPKLFSINRSMRALMGLKLAEIGLYQGHDELLVALSANTGTTVSSLADILQIRPSTISKTVDHLVARGLVERTRDPDDARLTVICITPSGTEMQRRIKEVWQAVEGDFQQMHDWNRVEGDLRLVEEILRKWRSSS</sequence>
<dbReference type="InterPro" id="IPR036388">
    <property type="entry name" value="WH-like_DNA-bd_sf"/>
</dbReference>
<organism evidence="2 3">
    <name type="scientific">Aurantimonas aggregata</name>
    <dbReference type="NCBI Taxonomy" id="2047720"/>
    <lineage>
        <taxon>Bacteria</taxon>
        <taxon>Pseudomonadati</taxon>
        <taxon>Pseudomonadota</taxon>
        <taxon>Alphaproteobacteria</taxon>
        <taxon>Hyphomicrobiales</taxon>
        <taxon>Aurantimonadaceae</taxon>
        <taxon>Aurantimonas</taxon>
    </lineage>
</organism>
<dbReference type="InterPro" id="IPR036390">
    <property type="entry name" value="WH_DNA-bd_sf"/>
</dbReference>
<evidence type="ECO:0000313" key="3">
    <source>
        <dbReference type="Proteomes" id="UP000476332"/>
    </source>
</evidence>
<keyword evidence="3" id="KW-1185">Reference proteome</keyword>
<dbReference type="PROSITE" id="PS50995">
    <property type="entry name" value="HTH_MARR_2"/>
    <property type="match status" value="1"/>
</dbReference>
<dbReference type="EMBL" id="JAAAMJ010000005">
    <property type="protein sequence ID" value="NDV87030.1"/>
    <property type="molecule type" value="Genomic_DNA"/>
</dbReference>
<dbReference type="Gene3D" id="1.10.10.10">
    <property type="entry name" value="Winged helix-like DNA-binding domain superfamily/Winged helix DNA-binding domain"/>
    <property type="match status" value="1"/>
</dbReference>
<gene>
    <name evidence="2" type="ORF">GTW51_09980</name>
</gene>
<accession>A0A6L9MHT4</accession>
<dbReference type="SMART" id="SM00347">
    <property type="entry name" value="HTH_MARR"/>
    <property type="match status" value="1"/>
</dbReference>
<reference evidence="2 3" key="1">
    <citation type="submission" date="2020-01" db="EMBL/GenBank/DDBJ databases">
        <title>Genomes of bacteria type strains.</title>
        <authorList>
            <person name="Chen J."/>
            <person name="Zhu S."/>
            <person name="Chen J."/>
        </authorList>
    </citation>
    <scope>NUCLEOTIDE SEQUENCE [LARGE SCALE GENOMIC DNA]</scope>
    <source>
        <strain evidence="2 3">KCTC 52919</strain>
    </source>
</reference>
<dbReference type="AlphaFoldDB" id="A0A6L9MHT4"/>
<dbReference type="GO" id="GO:0003700">
    <property type="term" value="F:DNA-binding transcription factor activity"/>
    <property type="evidence" value="ECO:0007669"/>
    <property type="project" value="InterPro"/>
</dbReference>
<dbReference type="PANTHER" id="PTHR33164:SF57">
    <property type="entry name" value="MARR-FAMILY TRANSCRIPTIONAL REGULATOR"/>
    <property type="match status" value="1"/>
</dbReference>
<dbReference type="SUPFAM" id="SSF46785">
    <property type="entry name" value="Winged helix' DNA-binding domain"/>
    <property type="match status" value="1"/>
</dbReference>
<evidence type="ECO:0000313" key="2">
    <source>
        <dbReference type="EMBL" id="NDV87030.1"/>
    </source>
</evidence>
<dbReference type="InterPro" id="IPR039422">
    <property type="entry name" value="MarR/SlyA-like"/>
</dbReference>
<dbReference type="InterPro" id="IPR000835">
    <property type="entry name" value="HTH_MarR-typ"/>
</dbReference>
<name>A0A6L9MHT4_9HYPH</name>
<dbReference type="RefSeq" id="WP_163043767.1">
    <property type="nucleotide sequence ID" value="NZ_JAAAMJ010000005.1"/>
</dbReference>
<dbReference type="Proteomes" id="UP000476332">
    <property type="component" value="Unassembled WGS sequence"/>
</dbReference>
<evidence type="ECO:0000259" key="1">
    <source>
        <dbReference type="PROSITE" id="PS50995"/>
    </source>
</evidence>
<feature type="domain" description="HTH marR-type" evidence="1">
    <location>
        <begin position="9"/>
        <end position="145"/>
    </location>
</feature>
<dbReference type="Pfam" id="PF12802">
    <property type="entry name" value="MarR_2"/>
    <property type="match status" value="1"/>
</dbReference>
<dbReference type="PRINTS" id="PR00598">
    <property type="entry name" value="HTHMARR"/>
</dbReference>
<comment type="caution">
    <text evidence="2">The sequence shown here is derived from an EMBL/GenBank/DDBJ whole genome shotgun (WGS) entry which is preliminary data.</text>
</comment>
<protein>
    <submittedName>
        <fullName evidence="2">MarR family transcriptional regulator</fullName>
    </submittedName>
</protein>
<dbReference type="GO" id="GO:0006950">
    <property type="term" value="P:response to stress"/>
    <property type="evidence" value="ECO:0007669"/>
    <property type="project" value="TreeGrafter"/>
</dbReference>
<dbReference type="PANTHER" id="PTHR33164">
    <property type="entry name" value="TRANSCRIPTIONAL REGULATOR, MARR FAMILY"/>
    <property type="match status" value="1"/>
</dbReference>
<proteinExistence type="predicted"/>